<dbReference type="GO" id="GO:0042054">
    <property type="term" value="F:histone methyltransferase activity"/>
    <property type="evidence" value="ECO:0007669"/>
    <property type="project" value="TreeGrafter"/>
</dbReference>
<dbReference type="PANTHER" id="PTHR11006:SF53">
    <property type="entry name" value="PROTEIN ARGININE N-METHYLTRANSFERASE 3"/>
    <property type="match status" value="1"/>
</dbReference>
<evidence type="ECO:0000256" key="6">
    <source>
        <dbReference type="PROSITE-ProRule" id="PRU01015"/>
    </source>
</evidence>
<reference evidence="10" key="1">
    <citation type="submission" date="2021-01" db="EMBL/GenBank/DDBJ databases">
        <authorList>
            <person name="Bezrukov I."/>
        </authorList>
    </citation>
    <scope>NUCLEOTIDE SEQUENCE</scope>
</reference>
<dbReference type="CDD" id="cd02440">
    <property type="entry name" value="AdoMet_MTases"/>
    <property type="match status" value="1"/>
</dbReference>
<keyword evidence="5" id="KW-0539">Nucleus</keyword>
<dbReference type="Gene3D" id="2.70.160.11">
    <property type="entry name" value="Hnrnp arginine n-methyltransferase1"/>
    <property type="match status" value="1"/>
</dbReference>
<protein>
    <submittedName>
        <fullName evidence="10">Uncharacterized protein</fullName>
    </submittedName>
</protein>
<keyword evidence="4 6" id="KW-0949">S-adenosyl-L-methionine</keyword>
<evidence type="ECO:0000256" key="3">
    <source>
        <dbReference type="ARBA" id="ARBA00022679"/>
    </source>
</evidence>
<comment type="subcellular location">
    <subcellularLocation>
        <location evidence="1">Nucleus</location>
    </subcellularLocation>
</comment>
<name>A0A8S2AQX4_ARAAE</name>
<evidence type="ECO:0000313" key="10">
    <source>
        <dbReference type="EMBL" id="CAE6169757.1"/>
    </source>
</evidence>
<feature type="domain" description="Protein arginine N-methyltransferase" evidence="9">
    <location>
        <begin position="213"/>
        <end position="377"/>
    </location>
</feature>
<keyword evidence="2 6" id="KW-0489">Methyltransferase</keyword>
<evidence type="ECO:0000256" key="7">
    <source>
        <dbReference type="SAM" id="MobiDB-lite"/>
    </source>
</evidence>
<dbReference type="GO" id="GO:0005634">
    <property type="term" value="C:nucleus"/>
    <property type="evidence" value="ECO:0007669"/>
    <property type="project" value="UniProtKB-SubCell"/>
</dbReference>
<dbReference type="FunFam" id="2.70.160.11:FF:000001">
    <property type="entry name" value="Blast:Protein arginine N-methyltransferase 1"/>
    <property type="match status" value="1"/>
</dbReference>
<proteinExistence type="predicted"/>
<evidence type="ECO:0000259" key="8">
    <source>
        <dbReference type="Pfam" id="PF13649"/>
    </source>
</evidence>
<dbReference type="PROSITE" id="PS51678">
    <property type="entry name" value="SAM_MT_PRMT"/>
    <property type="match status" value="1"/>
</dbReference>
<evidence type="ECO:0000256" key="5">
    <source>
        <dbReference type="ARBA" id="ARBA00023242"/>
    </source>
</evidence>
<dbReference type="PANTHER" id="PTHR11006">
    <property type="entry name" value="PROTEIN ARGININE N-METHYLTRANSFERASE"/>
    <property type="match status" value="1"/>
</dbReference>
<dbReference type="AlphaFoldDB" id="A0A8S2AQX4"/>
<evidence type="ECO:0000256" key="4">
    <source>
        <dbReference type="ARBA" id="ARBA00022691"/>
    </source>
</evidence>
<dbReference type="InterPro" id="IPR041698">
    <property type="entry name" value="Methyltransf_25"/>
</dbReference>
<dbReference type="Proteomes" id="UP000682877">
    <property type="component" value="Chromosome 7"/>
</dbReference>
<dbReference type="Pfam" id="PF13649">
    <property type="entry name" value="Methyltransf_25"/>
    <property type="match status" value="1"/>
</dbReference>
<organism evidence="10 11">
    <name type="scientific">Arabidopsis arenosa</name>
    <name type="common">Sand rock-cress</name>
    <name type="synonym">Cardaminopsis arenosa</name>
    <dbReference type="NCBI Taxonomy" id="38785"/>
    <lineage>
        <taxon>Eukaryota</taxon>
        <taxon>Viridiplantae</taxon>
        <taxon>Streptophyta</taxon>
        <taxon>Embryophyta</taxon>
        <taxon>Tracheophyta</taxon>
        <taxon>Spermatophyta</taxon>
        <taxon>Magnoliopsida</taxon>
        <taxon>eudicotyledons</taxon>
        <taxon>Gunneridae</taxon>
        <taxon>Pentapetalae</taxon>
        <taxon>rosids</taxon>
        <taxon>malvids</taxon>
        <taxon>Brassicales</taxon>
        <taxon>Brassicaceae</taxon>
        <taxon>Camelineae</taxon>
        <taxon>Arabidopsis</taxon>
    </lineage>
</organism>
<evidence type="ECO:0000256" key="1">
    <source>
        <dbReference type="ARBA" id="ARBA00004123"/>
    </source>
</evidence>
<dbReference type="SUPFAM" id="SSF53335">
    <property type="entry name" value="S-adenosyl-L-methionine-dependent methyltransferases"/>
    <property type="match status" value="1"/>
</dbReference>
<dbReference type="GO" id="GO:0016274">
    <property type="term" value="F:protein-arginine N-methyltransferase activity"/>
    <property type="evidence" value="ECO:0007669"/>
    <property type="project" value="InterPro"/>
</dbReference>
<accession>A0A8S2AQX4</accession>
<feature type="compositionally biased region" description="Basic and acidic residues" evidence="7">
    <location>
        <begin position="1"/>
        <end position="13"/>
    </location>
</feature>
<dbReference type="InterPro" id="IPR025799">
    <property type="entry name" value="Arg_MeTrfase"/>
</dbReference>
<gene>
    <name evidence="10" type="ORF">AARE701A_LOCUS18138</name>
</gene>
<dbReference type="GO" id="GO:0032259">
    <property type="term" value="P:methylation"/>
    <property type="evidence" value="ECO:0007669"/>
    <property type="project" value="UniProtKB-KW"/>
</dbReference>
<sequence>MTKNSNDNEHEFISFEPNQNTKIRFEDADEDEVAEGSGVAGEEVAQDESMFDAGESADTADVTDDTTSADYYFDSYSHFGIHEEMLKDVVRTKTYQNVIYQNKFLIKDKIVLDVGAGTGILSLFCAKAGAAHVYAVECSQMADMAKEIVKANGFSDVITVLKGKIEEIELPTPKVDVIISEWMGYFLLFENMLDSVLYARDKWLVDGGVVLPDKASLHLTAIEDSEYKEDKIEFWNSVYGFDMSCIKKKAMMEPLVDTVDQNQIVTDSRLLKTMDISKMSSGDASFTAPFKLVAQRNDYIHALVAYFDVSFTMCHKLLGFSTGPKSRATHWKQTVLYLEDVLTICEGETITGTMSVSPNKKNPRDIDIKLSYSLNGQHCKISRTQHYKMR</sequence>
<feature type="region of interest" description="Disordered" evidence="7">
    <location>
        <begin position="1"/>
        <end position="45"/>
    </location>
</feature>
<evidence type="ECO:0000256" key="2">
    <source>
        <dbReference type="ARBA" id="ARBA00022603"/>
    </source>
</evidence>
<evidence type="ECO:0000259" key="9">
    <source>
        <dbReference type="Pfam" id="PF22528"/>
    </source>
</evidence>
<keyword evidence="3 6" id="KW-0808">Transferase</keyword>
<dbReference type="InterPro" id="IPR029063">
    <property type="entry name" value="SAM-dependent_MTases_sf"/>
</dbReference>
<dbReference type="Pfam" id="PF22528">
    <property type="entry name" value="PRMT_C"/>
    <property type="match status" value="1"/>
</dbReference>
<feature type="domain" description="Methyltransferase" evidence="8">
    <location>
        <begin position="111"/>
        <end position="197"/>
    </location>
</feature>
<dbReference type="FunFam" id="3.40.50.150:FF:000116">
    <property type="entry name" value="probable protein arginine N-methyltransferase 1"/>
    <property type="match status" value="1"/>
</dbReference>
<dbReference type="Gene3D" id="3.40.50.150">
    <property type="entry name" value="Vaccinia Virus protein VP39"/>
    <property type="match status" value="1"/>
</dbReference>
<evidence type="ECO:0000313" key="11">
    <source>
        <dbReference type="Proteomes" id="UP000682877"/>
    </source>
</evidence>
<dbReference type="InterPro" id="IPR055135">
    <property type="entry name" value="PRMT_dom"/>
</dbReference>
<dbReference type="EMBL" id="LR999457">
    <property type="protein sequence ID" value="CAE6169757.1"/>
    <property type="molecule type" value="Genomic_DNA"/>
</dbReference>
<keyword evidence="11" id="KW-1185">Reference proteome</keyword>